<accession>A0A268ENJ9</accession>
<dbReference type="EMBL" id="NPBY01000053">
    <property type="protein sequence ID" value="PAD74685.1"/>
    <property type="molecule type" value="Genomic_DNA"/>
</dbReference>
<evidence type="ECO:0000313" key="3">
    <source>
        <dbReference type="EMBL" id="PAD74685.1"/>
    </source>
</evidence>
<sequence>MNEYGSLHESNGRYALRFERFFPHNPEAVFLVITKPSYFSQWYPFATGEMDLRLGGKIAFDDGEGTTYQGTITELEKPYIFGFREVDDLINISLQEEGSGCRMIFTHTFSDDSWAVNTAAGWHRCLDVLDQIINDKPIKWHDNATKLRKIYSEAFNMER</sequence>
<dbReference type="Proteomes" id="UP000215596">
    <property type="component" value="Unassembled WGS sequence"/>
</dbReference>
<dbReference type="SUPFAM" id="SSF55961">
    <property type="entry name" value="Bet v1-like"/>
    <property type="match status" value="1"/>
</dbReference>
<protein>
    <recommendedName>
        <fullName evidence="2">Activator of Hsp90 ATPase homologue 1/2-like C-terminal domain-containing protein</fullName>
    </recommendedName>
</protein>
<dbReference type="AlphaFoldDB" id="A0A268ENJ9"/>
<organism evidence="3 4">
    <name type="scientific">Paenibacillus campinasensis</name>
    <dbReference type="NCBI Taxonomy" id="66347"/>
    <lineage>
        <taxon>Bacteria</taxon>
        <taxon>Bacillati</taxon>
        <taxon>Bacillota</taxon>
        <taxon>Bacilli</taxon>
        <taxon>Bacillales</taxon>
        <taxon>Paenibacillaceae</taxon>
        <taxon>Paenibacillus</taxon>
    </lineage>
</organism>
<comment type="similarity">
    <text evidence="1">Belongs to the AHA1 family.</text>
</comment>
<name>A0A268ENJ9_9BACL</name>
<feature type="domain" description="Activator of Hsp90 ATPase homologue 1/2-like C-terminal" evidence="2">
    <location>
        <begin position="25"/>
        <end position="133"/>
    </location>
</feature>
<dbReference type="Pfam" id="PF08327">
    <property type="entry name" value="AHSA1"/>
    <property type="match status" value="1"/>
</dbReference>
<dbReference type="OrthoDB" id="9803476at2"/>
<dbReference type="InterPro" id="IPR023393">
    <property type="entry name" value="START-like_dom_sf"/>
</dbReference>
<comment type="caution">
    <text evidence="3">The sequence shown here is derived from an EMBL/GenBank/DDBJ whole genome shotgun (WGS) entry which is preliminary data.</text>
</comment>
<gene>
    <name evidence="3" type="ORF">CHH67_17255</name>
</gene>
<evidence type="ECO:0000256" key="1">
    <source>
        <dbReference type="ARBA" id="ARBA00006817"/>
    </source>
</evidence>
<dbReference type="InterPro" id="IPR013538">
    <property type="entry name" value="ASHA1/2-like_C"/>
</dbReference>
<evidence type="ECO:0000259" key="2">
    <source>
        <dbReference type="Pfam" id="PF08327"/>
    </source>
</evidence>
<reference evidence="3 4" key="1">
    <citation type="submission" date="2017-07" db="EMBL/GenBank/DDBJ databases">
        <title>Isolation and whole genome analysis of endospore-forming bacteria from heroin.</title>
        <authorList>
            <person name="Kalinowski J."/>
            <person name="Ahrens B."/>
            <person name="Al-Dilaimi A."/>
            <person name="Winkler A."/>
            <person name="Wibberg D."/>
            <person name="Schleenbecker U."/>
            <person name="Ruckert C."/>
            <person name="Wolfel R."/>
            <person name="Grass G."/>
        </authorList>
    </citation>
    <scope>NUCLEOTIDE SEQUENCE [LARGE SCALE GENOMIC DNA]</scope>
    <source>
        <strain evidence="3 4">7537-G1</strain>
    </source>
</reference>
<dbReference type="Gene3D" id="3.30.530.20">
    <property type="match status" value="1"/>
</dbReference>
<proteinExistence type="inferred from homology"/>
<dbReference type="CDD" id="cd08899">
    <property type="entry name" value="SRPBCC_CalC_Aha1-like_6"/>
    <property type="match status" value="1"/>
</dbReference>
<evidence type="ECO:0000313" key="4">
    <source>
        <dbReference type="Proteomes" id="UP000215596"/>
    </source>
</evidence>